<evidence type="ECO:0000256" key="4">
    <source>
        <dbReference type="ARBA" id="ARBA00013115"/>
    </source>
</evidence>
<keyword evidence="7" id="KW-0378">Hydrolase</keyword>
<sequence length="245" mass="26298">MEGEALGSILVIGGAEERSATGAILGRFLELAQGKLIGVLTGASQEPVAAYQAYQSVFEPYSDTIHLTMREPAEGWGTFLDRLGALFITGGDQGRLADAVRDTALATAISRRVSQDLVVAGTSAGAAVLSERMIRAGNLQDSWTSNSVVQWGQGLHILPDVIVDQHFTQRGRFARLVHAVLTYPDCVGLGVDEDTAVELSPVCGWARIWGRGTATVLRARPNKAQSFYLDVGKNGDEWSWPLLSD</sequence>
<dbReference type="EC" id="3.4.15.6" evidence="4"/>
<organism evidence="9 10">
    <name type="scientific">Sulfobacillus acidophilus</name>
    <dbReference type="NCBI Taxonomy" id="53633"/>
    <lineage>
        <taxon>Bacteria</taxon>
        <taxon>Bacillati</taxon>
        <taxon>Bacillota</taxon>
        <taxon>Clostridia</taxon>
        <taxon>Eubacteriales</taxon>
        <taxon>Clostridiales Family XVII. Incertae Sedis</taxon>
        <taxon>Sulfobacillus</taxon>
    </lineage>
</organism>
<evidence type="ECO:0000256" key="8">
    <source>
        <dbReference type="ARBA" id="ARBA00022825"/>
    </source>
</evidence>
<comment type="similarity">
    <text evidence="3">Belongs to the peptidase S51 family.</text>
</comment>
<dbReference type="Proteomes" id="UP000241848">
    <property type="component" value="Unassembled WGS sequence"/>
</dbReference>
<protein>
    <recommendedName>
        <fullName evidence="5">Cyanophycinase</fullName>
        <ecNumber evidence="4">3.4.15.6</ecNumber>
    </recommendedName>
</protein>
<dbReference type="EMBL" id="PXYV01000023">
    <property type="protein sequence ID" value="PSR22025.1"/>
    <property type="molecule type" value="Genomic_DNA"/>
</dbReference>
<dbReference type="SUPFAM" id="SSF52317">
    <property type="entry name" value="Class I glutamine amidotransferase-like"/>
    <property type="match status" value="1"/>
</dbReference>
<dbReference type="Pfam" id="PF03575">
    <property type="entry name" value="Peptidase_S51"/>
    <property type="match status" value="1"/>
</dbReference>
<gene>
    <name evidence="9" type="ORF">C7B45_08475</name>
</gene>
<dbReference type="InterPro" id="IPR029062">
    <property type="entry name" value="Class_I_gatase-like"/>
</dbReference>
<dbReference type="CDD" id="cd03145">
    <property type="entry name" value="GAT1_cyanophycinase"/>
    <property type="match status" value="1"/>
</dbReference>
<name>A0A2T2WIH2_9FIRM</name>
<evidence type="ECO:0000256" key="2">
    <source>
        <dbReference type="ARBA" id="ARBA00002039"/>
    </source>
</evidence>
<dbReference type="PANTHER" id="PTHR36175:SF1">
    <property type="entry name" value="CYANOPHYCINASE"/>
    <property type="match status" value="1"/>
</dbReference>
<keyword evidence="8" id="KW-0720">Serine protease</keyword>
<dbReference type="AlphaFoldDB" id="A0A2T2WIH2"/>
<dbReference type="InterPro" id="IPR005320">
    <property type="entry name" value="Peptidase_S51"/>
</dbReference>
<accession>A0A2T2WIH2</accession>
<dbReference type="Gene3D" id="3.40.50.880">
    <property type="match status" value="1"/>
</dbReference>
<evidence type="ECO:0000256" key="1">
    <source>
        <dbReference type="ARBA" id="ARBA00001092"/>
    </source>
</evidence>
<reference evidence="9 10" key="1">
    <citation type="journal article" date="2014" name="BMC Genomics">
        <title>Comparison of environmental and isolate Sulfobacillus genomes reveals diverse carbon, sulfur, nitrogen, and hydrogen metabolisms.</title>
        <authorList>
            <person name="Justice N.B."/>
            <person name="Norman A."/>
            <person name="Brown C.T."/>
            <person name="Singh A."/>
            <person name="Thomas B.C."/>
            <person name="Banfield J.F."/>
        </authorList>
    </citation>
    <scope>NUCLEOTIDE SEQUENCE [LARGE SCALE GENOMIC DNA]</scope>
    <source>
        <strain evidence="9">AMDSBA3</strain>
    </source>
</reference>
<evidence type="ECO:0000256" key="6">
    <source>
        <dbReference type="ARBA" id="ARBA00022670"/>
    </source>
</evidence>
<dbReference type="GO" id="GO:0008236">
    <property type="term" value="F:serine-type peptidase activity"/>
    <property type="evidence" value="ECO:0007669"/>
    <property type="project" value="UniProtKB-KW"/>
</dbReference>
<evidence type="ECO:0000313" key="9">
    <source>
        <dbReference type="EMBL" id="PSR22025.1"/>
    </source>
</evidence>
<evidence type="ECO:0000256" key="5">
    <source>
        <dbReference type="ARBA" id="ARBA00015719"/>
    </source>
</evidence>
<comment type="caution">
    <text evidence="9">The sequence shown here is derived from an EMBL/GenBank/DDBJ whole genome shotgun (WGS) entry which is preliminary data.</text>
</comment>
<evidence type="ECO:0000313" key="10">
    <source>
        <dbReference type="Proteomes" id="UP000241848"/>
    </source>
</evidence>
<keyword evidence="6" id="KW-0645">Protease</keyword>
<proteinExistence type="inferred from homology"/>
<dbReference type="InterPro" id="IPR011811">
    <property type="entry name" value="Peptidase_S51_cyanophycinase"/>
</dbReference>
<comment type="catalytic activity">
    <reaction evidence="1">
        <text>[L-4-(L-arginin-2-N-yl)aspartate](n) + H2O = [L-4-(L-arginin-2-N-yl)aspartate](n-1) + L-4-(L-arginin-2-N-yl)aspartate</text>
        <dbReference type="Rhea" id="RHEA:12845"/>
        <dbReference type="Rhea" id="RHEA-COMP:13728"/>
        <dbReference type="Rhea" id="RHEA-COMP:13734"/>
        <dbReference type="ChEBI" id="CHEBI:15377"/>
        <dbReference type="ChEBI" id="CHEBI:137986"/>
        <dbReference type="ChEBI" id="CHEBI:137991"/>
        <dbReference type="EC" id="3.4.15.6"/>
    </reaction>
</comment>
<evidence type="ECO:0000256" key="7">
    <source>
        <dbReference type="ARBA" id="ARBA00022801"/>
    </source>
</evidence>
<dbReference type="PANTHER" id="PTHR36175">
    <property type="entry name" value="CYANOPHYCINASE"/>
    <property type="match status" value="1"/>
</dbReference>
<dbReference type="NCBIfam" id="TIGR02069">
    <property type="entry name" value="cyanophycinase"/>
    <property type="match status" value="1"/>
</dbReference>
<dbReference type="GO" id="GO:0006508">
    <property type="term" value="P:proteolysis"/>
    <property type="evidence" value="ECO:0007669"/>
    <property type="project" value="UniProtKB-KW"/>
</dbReference>
<evidence type="ECO:0000256" key="3">
    <source>
        <dbReference type="ARBA" id="ARBA00006534"/>
    </source>
</evidence>
<comment type="function">
    <text evidence="2">Exopeptidase that catalyzes the hydrolytic cleavage of multi-L-arginyl-poly-L-aspartic acid (cyanophycin; a water-insoluble reserve polymer) into aspartate-arginine dipeptides.</text>
</comment>
<dbReference type="GO" id="GO:0008241">
    <property type="term" value="F:peptidyl-dipeptidase activity"/>
    <property type="evidence" value="ECO:0007669"/>
    <property type="project" value="UniProtKB-EC"/>
</dbReference>